<evidence type="ECO:0000313" key="11">
    <source>
        <dbReference type="EMBL" id="HJA06569.1"/>
    </source>
</evidence>
<evidence type="ECO:0000256" key="9">
    <source>
        <dbReference type="ARBA" id="ARBA00031501"/>
    </source>
</evidence>
<dbReference type="GO" id="GO:0005975">
    <property type="term" value="P:carbohydrate metabolic process"/>
    <property type="evidence" value="ECO:0007669"/>
    <property type="project" value="InterPro"/>
</dbReference>
<dbReference type="Proteomes" id="UP000824223">
    <property type="component" value="Unassembled WGS sequence"/>
</dbReference>
<reference evidence="11" key="1">
    <citation type="journal article" date="2021" name="PeerJ">
        <title>Extensive microbial diversity within the chicken gut microbiome revealed by metagenomics and culture.</title>
        <authorList>
            <person name="Gilroy R."/>
            <person name="Ravi A."/>
            <person name="Getino M."/>
            <person name="Pursley I."/>
            <person name="Horton D.L."/>
            <person name="Alikhan N.F."/>
            <person name="Baker D."/>
            <person name="Gharbi K."/>
            <person name="Hall N."/>
            <person name="Watson M."/>
            <person name="Adriaenssens E.M."/>
            <person name="Foster-Nyarko E."/>
            <person name="Jarju S."/>
            <person name="Secka A."/>
            <person name="Antonio M."/>
            <person name="Oren A."/>
            <person name="Chaudhuri R.R."/>
            <person name="La Ragione R."/>
            <person name="Hildebrand F."/>
            <person name="Pallen M.J."/>
        </authorList>
    </citation>
    <scope>NUCLEOTIDE SEQUENCE</scope>
    <source>
        <strain evidence="11">ChiSjej2B20-11307</strain>
    </source>
</reference>
<dbReference type="InterPro" id="IPR017853">
    <property type="entry name" value="GH"/>
</dbReference>
<evidence type="ECO:0000256" key="2">
    <source>
        <dbReference type="ARBA" id="ARBA00005684"/>
    </source>
</evidence>
<sequence length="493" mass="56653">MKRASGILLPVFSLPSEYGIGCFSKEAYEFVDMLKEAGQSYWQILPLGPTGYGDSPYQSFSTYAGNPYFVDLGTLTEEGLLTENECRGYDFGTSEGCIDYEKVYRSRFKVLEKAFERFNENEEYDRFVQNNAFWLDDYSLYMAVKDKNGGVSWNEWEEPLKNREEQALEAARRELDREIRFYKFQQYQFDRQWKKLHAYANSQGVKIIGDIPIYVAFDSADTWAAPEMFQFDENNEPTGVAGCPPDAFSATGQLWGNPLYDWEYHKNTGYEWWIRRIEYCLKLYDVVRIDHFRGFDEYYSIPYGETTAVNGSWMPGPGMELFKAVEAELGKPEIIAEDLGFLTPSVLKLLHDSGFPGMKVLQFAFDARESSNYLPHTYPENCVVYTGTHDNDTTRGWYHEVGKEARDFAKEYMCKPRLDEDSLTQDFIAMAMGSVASLCVIPIQDYLGLGSEARINIPSTLGGNWVWRLKKGQFGKEAVSEIARVTKLYGRLP</sequence>
<organism evidence="11 12">
    <name type="scientific">Candidatus Mediterraneibacter pullicola</name>
    <dbReference type="NCBI Taxonomy" id="2838682"/>
    <lineage>
        <taxon>Bacteria</taxon>
        <taxon>Bacillati</taxon>
        <taxon>Bacillota</taxon>
        <taxon>Clostridia</taxon>
        <taxon>Lachnospirales</taxon>
        <taxon>Lachnospiraceae</taxon>
        <taxon>Mediterraneibacter</taxon>
    </lineage>
</organism>
<dbReference type="Gene3D" id="3.20.20.80">
    <property type="entry name" value="Glycosidases"/>
    <property type="match status" value="1"/>
</dbReference>
<dbReference type="NCBIfam" id="NF011080">
    <property type="entry name" value="PRK14508.1-3"/>
    <property type="match status" value="1"/>
</dbReference>
<dbReference type="EC" id="2.4.1.25" evidence="3 10"/>
<evidence type="ECO:0000256" key="10">
    <source>
        <dbReference type="RuleBase" id="RU361207"/>
    </source>
</evidence>
<evidence type="ECO:0000256" key="4">
    <source>
        <dbReference type="ARBA" id="ARBA00020295"/>
    </source>
</evidence>
<evidence type="ECO:0000256" key="8">
    <source>
        <dbReference type="ARBA" id="ARBA00031423"/>
    </source>
</evidence>
<evidence type="ECO:0000256" key="5">
    <source>
        <dbReference type="ARBA" id="ARBA00022676"/>
    </source>
</evidence>
<dbReference type="Pfam" id="PF02446">
    <property type="entry name" value="Glyco_hydro_77"/>
    <property type="match status" value="1"/>
</dbReference>
<dbReference type="PANTHER" id="PTHR32438">
    <property type="entry name" value="4-ALPHA-GLUCANOTRANSFERASE DPE1, CHLOROPLASTIC/AMYLOPLASTIC"/>
    <property type="match status" value="1"/>
</dbReference>
<dbReference type="InterPro" id="IPR003385">
    <property type="entry name" value="Glyco_hydro_77"/>
</dbReference>
<gene>
    <name evidence="11" type="primary">malQ</name>
    <name evidence="11" type="ORF">H9798_05395</name>
</gene>
<evidence type="ECO:0000256" key="7">
    <source>
        <dbReference type="ARBA" id="ARBA00023277"/>
    </source>
</evidence>
<accession>A0A9D2KI88</accession>
<evidence type="ECO:0000256" key="3">
    <source>
        <dbReference type="ARBA" id="ARBA00012560"/>
    </source>
</evidence>
<dbReference type="SUPFAM" id="SSF51445">
    <property type="entry name" value="(Trans)glycosidases"/>
    <property type="match status" value="1"/>
</dbReference>
<name>A0A9D2KI88_9FIRM</name>
<proteinExistence type="inferred from homology"/>
<keyword evidence="6 10" id="KW-0808">Transferase</keyword>
<dbReference type="AlphaFoldDB" id="A0A9D2KI88"/>
<evidence type="ECO:0000256" key="1">
    <source>
        <dbReference type="ARBA" id="ARBA00000439"/>
    </source>
</evidence>
<dbReference type="NCBIfam" id="TIGR00217">
    <property type="entry name" value="malQ"/>
    <property type="match status" value="1"/>
</dbReference>
<comment type="catalytic activity">
    <reaction evidence="1 10">
        <text>Transfers a segment of a (1-&gt;4)-alpha-D-glucan to a new position in an acceptor, which may be glucose or a (1-&gt;4)-alpha-D-glucan.</text>
        <dbReference type="EC" id="2.4.1.25"/>
    </reaction>
</comment>
<evidence type="ECO:0000313" key="12">
    <source>
        <dbReference type="Proteomes" id="UP000824223"/>
    </source>
</evidence>
<reference evidence="11" key="2">
    <citation type="submission" date="2021-04" db="EMBL/GenBank/DDBJ databases">
        <authorList>
            <person name="Gilroy R."/>
        </authorList>
    </citation>
    <scope>NUCLEOTIDE SEQUENCE</scope>
    <source>
        <strain evidence="11">ChiSjej2B20-11307</strain>
    </source>
</reference>
<evidence type="ECO:0000256" key="6">
    <source>
        <dbReference type="ARBA" id="ARBA00022679"/>
    </source>
</evidence>
<protein>
    <recommendedName>
        <fullName evidence="4 10">4-alpha-glucanotransferase</fullName>
        <ecNumber evidence="3 10">2.4.1.25</ecNumber>
    </recommendedName>
    <alternativeName>
        <fullName evidence="8 10">Amylomaltase</fullName>
    </alternativeName>
    <alternativeName>
        <fullName evidence="9 10">Disproportionating enzyme</fullName>
    </alternativeName>
</protein>
<comment type="caution">
    <text evidence="11">The sequence shown here is derived from an EMBL/GenBank/DDBJ whole genome shotgun (WGS) entry which is preliminary data.</text>
</comment>
<dbReference type="EMBL" id="DXAK01000027">
    <property type="protein sequence ID" value="HJA06569.1"/>
    <property type="molecule type" value="Genomic_DNA"/>
</dbReference>
<comment type="similarity">
    <text evidence="2 10">Belongs to the disproportionating enzyme family.</text>
</comment>
<keyword evidence="5 10" id="KW-0328">Glycosyltransferase</keyword>
<dbReference type="GO" id="GO:0004134">
    <property type="term" value="F:4-alpha-glucanotransferase activity"/>
    <property type="evidence" value="ECO:0007669"/>
    <property type="project" value="UniProtKB-EC"/>
</dbReference>
<dbReference type="PANTHER" id="PTHR32438:SF5">
    <property type="entry name" value="4-ALPHA-GLUCANOTRANSFERASE DPE1, CHLOROPLASTIC_AMYLOPLASTIC"/>
    <property type="match status" value="1"/>
</dbReference>
<keyword evidence="7 10" id="KW-0119">Carbohydrate metabolism</keyword>